<evidence type="ECO:0000313" key="1">
    <source>
        <dbReference type="EMBL" id="KXT00967.1"/>
    </source>
</evidence>
<sequence length="105" mass="12163">MLLDDAEFMTTELMMSTALTNLLEAPIYHGYMYLLMRNTPPAKFWLKCIEAKYEGKGKIHGREEFDEGLGKFTSFTDLPSSFLWREPIDAYPEAKVVLVNRDYEA</sequence>
<dbReference type="AlphaFoldDB" id="A0A139HEV9"/>
<dbReference type="InterPro" id="IPR040632">
    <property type="entry name" value="Sulfotransfer_4"/>
</dbReference>
<protein>
    <submittedName>
        <fullName evidence="1">Uncharacterized protein</fullName>
    </submittedName>
</protein>
<dbReference type="EMBL" id="LFZN01000064">
    <property type="protein sequence ID" value="KXT00967.1"/>
    <property type="molecule type" value="Genomic_DNA"/>
</dbReference>
<dbReference type="STRING" id="321146.A0A139HEV9"/>
<reference evidence="1 2" key="1">
    <citation type="submission" date="2015-07" db="EMBL/GenBank/DDBJ databases">
        <title>Comparative genomics of the Sigatoka disease complex on banana suggests a link between parallel evolutionary changes in Pseudocercospora fijiensis and Pseudocercospora eumusae and increased virulence on the banana host.</title>
        <authorList>
            <person name="Chang T.-C."/>
            <person name="Salvucci A."/>
            <person name="Crous P.W."/>
            <person name="Stergiopoulos I."/>
        </authorList>
    </citation>
    <scope>NUCLEOTIDE SEQUENCE [LARGE SCALE GENOMIC DNA]</scope>
    <source>
        <strain evidence="1 2">CBS 114824</strain>
    </source>
</reference>
<proteinExistence type="predicted"/>
<keyword evidence="2" id="KW-1185">Reference proteome</keyword>
<accession>A0A139HEV9</accession>
<dbReference type="Gene3D" id="3.40.50.300">
    <property type="entry name" value="P-loop containing nucleotide triphosphate hydrolases"/>
    <property type="match status" value="1"/>
</dbReference>
<dbReference type="OrthoDB" id="408152at2759"/>
<organism evidence="1 2">
    <name type="scientific">Pseudocercospora eumusae</name>
    <dbReference type="NCBI Taxonomy" id="321146"/>
    <lineage>
        <taxon>Eukaryota</taxon>
        <taxon>Fungi</taxon>
        <taxon>Dikarya</taxon>
        <taxon>Ascomycota</taxon>
        <taxon>Pezizomycotina</taxon>
        <taxon>Dothideomycetes</taxon>
        <taxon>Dothideomycetidae</taxon>
        <taxon>Mycosphaerellales</taxon>
        <taxon>Mycosphaerellaceae</taxon>
        <taxon>Pseudocercospora</taxon>
    </lineage>
</organism>
<dbReference type="Proteomes" id="UP000070133">
    <property type="component" value="Unassembled WGS sequence"/>
</dbReference>
<evidence type="ECO:0000313" key="2">
    <source>
        <dbReference type="Proteomes" id="UP000070133"/>
    </source>
</evidence>
<dbReference type="InterPro" id="IPR027417">
    <property type="entry name" value="P-loop_NTPase"/>
</dbReference>
<name>A0A139HEV9_9PEZI</name>
<comment type="caution">
    <text evidence="1">The sequence shown here is derived from an EMBL/GenBank/DDBJ whole genome shotgun (WGS) entry which is preliminary data.</text>
</comment>
<dbReference type="Pfam" id="PF17784">
    <property type="entry name" value="Sulfotransfer_4"/>
    <property type="match status" value="1"/>
</dbReference>
<gene>
    <name evidence="1" type="ORF">AC578_8208</name>
</gene>